<dbReference type="OrthoDB" id="291639at2"/>
<evidence type="ECO:0000256" key="2">
    <source>
        <dbReference type="ARBA" id="ARBA00023125"/>
    </source>
</evidence>
<dbReference type="SUPFAM" id="SSF53822">
    <property type="entry name" value="Periplasmic binding protein-like I"/>
    <property type="match status" value="1"/>
</dbReference>
<evidence type="ECO:0000313" key="5">
    <source>
        <dbReference type="EMBL" id="AQQ71152.1"/>
    </source>
</evidence>
<dbReference type="STRING" id="1851148.SMSP2_01517"/>
<dbReference type="RefSeq" id="WP_146683361.1">
    <property type="nucleotide sequence ID" value="NZ_CP019646.1"/>
</dbReference>
<organism evidence="5 6">
    <name type="scientific">Limihaloglobus sulfuriphilus</name>
    <dbReference type="NCBI Taxonomy" id="1851148"/>
    <lineage>
        <taxon>Bacteria</taxon>
        <taxon>Pseudomonadati</taxon>
        <taxon>Planctomycetota</taxon>
        <taxon>Phycisphaerae</taxon>
        <taxon>Sedimentisphaerales</taxon>
        <taxon>Sedimentisphaeraceae</taxon>
        <taxon>Limihaloglobus</taxon>
    </lineage>
</organism>
<evidence type="ECO:0000256" key="1">
    <source>
        <dbReference type="ARBA" id="ARBA00023015"/>
    </source>
</evidence>
<keyword evidence="6" id="KW-1185">Reference proteome</keyword>
<dbReference type="GO" id="GO:0000976">
    <property type="term" value="F:transcription cis-regulatory region binding"/>
    <property type="evidence" value="ECO:0007669"/>
    <property type="project" value="TreeGrafter"/>
</dbReference>
<protein>
    <submittedName>
        <fullName evidence="5">Ribose operon repressor</fullName>
    </submittedName>
</protein>
<dbReference type="GO" id="GO:0003700">
    <property type="term" value="F:DNA-binding transcription factor activity"/>
    <property type="evidence" value="ECO:0007669"/>
    <property type="project" value="TreeGrafter"/>
</dbReference>
<dbReference type="AlphaFoldDB" id="A0A1Q2MFW4"/>
<evidence type="ECO:0000259" key="4">
    <source>
        <dbReference type="PROSITE" id="PS50932"/>
    </source>
</evidence>
<dbReference type="InterPro" id="IPR028082">
    <property type="entry name" value="Peripla_BP_I"/>
</dbReference>
<dbReference type="InterPro" id="IPR010982">
    <property type="entry name" value="Lambda_DNA-bd_dom_sf"/>
</dbReference>
<keyword evidence="2" id="KW-0238">DNA-binding</keyword>
<dbReference type="KEGG" id="pbas:SMSP2_01517"/>
<dbReference type="Gene3D" id="3.40.50.2300">
    <property type="match status" value="2"/>
</dbReference>
<dbReference type="Proteomes" id="UP000188181">
    <property type="component" value="Chromosome"/>
</dbReference>
<dbReference type="PANTHER" id="PTHR30146:SF146">
    <property type="entry name" value="HTH-TYPE TRANSCRIPTIONAL REGULATOR TRER"/>
    <property type="match status" value="1"/>
</dbReference>
<dbReference type="InterPro" id="IPR000843">
    <property type="entry name" value="HTH_LacI"/>
</dbReference>
<dbReference type="InterPro" id="IPR046335">
    <property type="entry name" value="LacI/GalR-like_sensor"/>
</dbReference>
<dbReference type="CDD" id="cd01392">
    <property type="entry name" value="HTH_LacI"/>
    <property type="match status" value="1"/>
</dbReference>
<name>A0A1Q2MFW4_9BACT</name>
<keyword evidence="3" id="KW-0804">Transcription</keyword>
<dbReference type="Gene3D" id="1.10.260.40">
    <property type="entry name" value="lambda repressor-like DNA-binding domains"/>
    <property type="match status" value="1"/>
</dbReference>
<evidence type="ECO:0000256" key="3">
    <source>
        <dbReference type="ARBA" id="ARBA00023163"/>
    </source>
</evidence>
<reference evidence="6" key="1">
    <citation type="submission" date="2017-02" db="EMBL/GenBank/DDBJ databases">
        <title>Comparative genomics and description of representatives of a novel lineage of planctomycetes thriving in anoxic sediments.</title>
        <authorList>
            <person name="Spring S."/>
            <person name="Bunk B."/>
            <person name="Sproer C."/>
        </authorList>
    </citation>
    <scope>NUCLEOTIDE SEQUENCE [LARGE SCALE GENOMIC DNA]</scope>
    <source>
        <strain evidence="6">SM-Chi-D1</strain>
    </source>
</reference>
<dbReference type="PANTHER" id="PTHR30146">
    <property type="entry name" value="LACI-RELATED TRANSCRIPTIONAL REPRESSOR"/>
    <property type="match status" value="1"/>
</dbReference>
<feature type="domain" description="HTH lacI-type" evidence="4">
    <location>
        <begin position="1"/>
        <end position="51"/>
    </location>
</feature>
<dbReference type="PROSITE" id="PS50932">
    <property type="entry name" value="HTH_LACI_2"/>
    <property type="match status" value="1"/>
</dbReference>
<sequence length="338" mass="37426">MGIQKIANLAGVSKATVSRALNKPDMVSPDTVEKINNAMKQTGYLPKSRKTKKNQKNIGILIIGRDMFMEYSPARWRMLHGMQDALKQTGANLFIEQVPSNKPLPEHVNKSDVDGLIVLGNSSNSDILAKLESIPSVWVNSQGSNDKDNALARNQLVGQMAAQHLVSRGHKNLAFFKVFTKHTALEMDGDFFEFTAMRSGCNVTVFQGQESFPENDSIHSWQQLQKTVEETMRDICEFTPRITGLFVPVGQVVVMCYQKLQKLGVKPGKDIEIVGCGCENAMLASLSPMPANISINTEIIGRRAVEQLLWRIANPKESATVNITVMPTINENDSKKPI</sequence>
<gene>
    <name evidence="5" type="primary">rbsR_2</name>
    <name evidence="5" type="ORF">SMSP2_01517</name>
</gene>
<proteinExistence type="predicted"/>
<dbReference type="Pfam" id="PF00356">
    <property type="entry name" value="LacI"/>
    <property type="match status" value="1"/>
</dbReference>
<evidence type="ECO:0000313" key="6">
    <source>
        <dbReference type="Proteomes" id="UP000188181"/>
    </source>
</evidence>
<dbReference type="EMBL" id="CP019646">
    <property type="protein sequence ID" value="AQQ71152.1"/>
    <property type="molecule type" value="Genomic_DNA"/>
</dbReference>
<dbReference type="SMART" id="SM00354">
    <property type="entry name" value="HTH_LACI"/>
    <property type="match status" value="1"/>
</dbReference>
<dbReference type="SUPFAM" id="SSF47413">
    <property type="entry name" value="lambda repressor-like DNA-binding domains"/>
    <property type="match status" value="1"/>
</dbReference>
<keyword evidence="1" id="KW-0805">Transcription regulation</keyword>
<dbReference type="Pfam" id="PF13377">
    <property type="entry name" value="Peripla_BP_3"/>
    <property type="match status" value="1"/>
</dbReference>
<accession>A0A1Q2MFW4</accession>